<keyword evidence="1" id="KW-0812">Transmembrane</keyword>
<evidence type="ECO:0000313" key="4">
    <source>
        <dbReference type="Proteomes" id="UP001138672"/>
    </source>
</evidence>
<dbReference type="OrthoDB" id="1452502at2"/>
<dbReference type="Proteomes" id="UP001231587">
    <property type="component" value="Unassembled WGS sequence"/>
</dbReference>
<evidence type="ECO:0000313" key="3">
    <source>
        <dbReference type="EMBL" id="MDQ0335738.1"/>
    </source>
</evidence>
<name>A0A9X1C9F7_9FLAO</name>
<gene>
    <name evidence="2" type="ORF">J2Z56_002065</name>
    <name evidence="3" type="ORF">J2Z57_002189</name>
</gene>
<proteinExistence type="predicted"/>
<comment type="caution">
    <text evidence="2">The sequence shown here is derived from an EMBL/GenBank/DDBJ whole genome shotgun (WGS) entry which is preliminary data.</text>
</comment>
<dbReference type="RefSeq" id="WP_157486382.1">
    <property type="nucleotide sequence ID" value="NZ_JAGGJQ010000005.1"/>
</dbReference>
<evidence type="ECO:0008006" key="6">
    <source>
        <dbReference type="Google" id="ProtNLM"/>
    </source>
</evidence>
<keyword evidence="1" id="KW-0472">Membrane</keyword>
<feature type="transmembrane region" description="Helical" evidence="1">
    <location>
        <begin position="12"/>
        <end position="30"/>
    </location>
</feature>
<evidence type="ECO:0000313" key="2">
    <source>
        <dbReference type="EMBL" id="MBP1840138.1"/>
    </source>
</evidence>
<dbReference type="EMBL" id="JAUSUU010000006">
    <property type="protein sequence ID" value="MDQ0335738.1"/>
    <property type="molecule type" value="Genomic_DNA"/>
</dbReference>
<evidence type="ECO:0000256" key="1">
    <source>
        <dbReference type="SAM" id="Phobius"/>
    </source>
</evidence>
<keyword evidence="5" id="KW-1185">Reference proteome</keyword>
<sequence length="103" mass="11943">MRTARVKHSISYLFLILFLSMKLVGLHALSHHEDDDDHDLHCVICFHSAAVNHTPALAPDLQEFSFEIKEYVFTQDLRKYYNYIHSNAIASNELFCRPPPTLL</sequence>
<reference evidence="2" key="1">
    <citation type="submission" date="2021-03" db="EMBL/GenBank/DDBJ databases">
        <title>Genomic Encyclopedia of Type Strains, Phase IV (KMG-IV): sequencing the most valuable type-strain genomes for metagenomic binning, comparative biology and taxonomic classification.</title>
        <authorList>
            <person name="Goeker M."/>
        </authorList>
    </citation>
    <scope>NUCLEOTIDE SEQUENCE</scope>
    <source>
        <strain evidence="2">DSM 15523</strain>
        <strain evidence="3 5">DSM 16476</strain>
    </source>
</reference>
<organism evidence="2 4">
    <name type="scientific">Formosa algae</name>
    <dbReference type="NCBI Taxonomy" id="225843"/>
    <lineage>
        <taxon>Bacteria</taxon>
        <taxon>Pseudomonadati</taxon>
        <taxon>Bacteroidota</taxon>
        <taxon>Flavobacteriia</taxon>
        <taxon>Flavobacteriales</taxon>
        <taxon>Flavobacteriaceae</taxon>
        <taxon>Formosa</taxon>
    </lineage>
</organism>
<evidence type="ECO:0000313" key="5">
    <source>
        <dbReference type="Proteomes" id="UP001231587"/>
    </source>
</evidence>
<dbReference type="AlphaFoldDB" id="A0A9X1C9F7"/>
<dbReference type="EMBL" id="JAGGJQ010000005">
    <property type="protein sequence ID" value="MBP1840138.1"/>
    <property type="molecule type" value="Genomic_DNA"/>
</dbReference>
<protein>
    <recommendedName>
        <fullName evidence="6">DUF2946 domain-containing protein</fullName>
    </recommendedName>
</protein>
<keyword evidence="1" id="KW-1133">Transmembrane helix</keyword>
<accession>A0A9X1C9F7</accession>
<dbReference type="Proteomes" id="UP001138672">
    <property type="component" value="Unassembled WGS sequence"/>
</dbReference>